<comment type="caution">
    <text evidence="3">The sequence shown here is derived from an EMBL/GenBank/DDBJ whole genome shotgun (WGS) entry which is preliminary data.</text>
</comment>
<gene>
    <name evidence="3" type="ORF">PTQ27_01045</name>
</gene>
<evidence type="ECO:0000313" key="4">
    <source>
        <dbReference type="Proteomes" id="UP001221909"/>
    </source>
</evidence>
<feature type="domain" description="Prepilin type IV endopeptidase peptidase" evidence="2">
    <location>
        <begin position="80"/>
        <end position="181"/>
    </location>
</feature>
<feature type="transmembrane region" description="Helical" evidence="1">
    <location>
        <begin position="195"/>
        <end position="211"/>
    </location>
</feature>
<dbReference type="RefSeq" id="WP_273748461.1">
    <property type="nucleotide sequence ID" value="NZ_JAQSJE010000001.1"/>
</dbReference>
<proteinExistence type="predicted"/>
<keyword evidence="4" id="KW-1185">Reference proteome</keyword>
<dbReference type="GO" id="GO:0004190">
    <property type="term" value="F:aspartic-type endopeptidase activity"/>
    <property type="evidence" value="ECO:0007669"/>
    <property type="project" value="UniProtKB-EC"/>
</dbReference>
<feature type="transmembrane region" description="Helical" evidence="1">
    <location>
        <begin position="123"/>
        <end position="141"/>
    </location>
</feature>
<keyword evidence="3" id="KW-0378">Hydrolase</keyword>
<protein>
    <submittedName>
        <fullName evidence="3">Prepilin peptidase</fullName>
        <ecNumber evidence="3">3.4.23.43</ecNumber>
    </submittedName>
</protein>
<dbReference type="Proteomes" id="UP001221909">
    <property type="component" value="Unassembled WGS sequence"/>
</dbReference>
<feature type="transmembrane region" description="Helical" evidence="1">
    <location>
        <begin position="153"/>
        <end position="183"/>
    </location>
</feature>
<dbReference type="EMBL" id="JAQSJE010000001">
    <property type="protein sequence ID" value="MDD0823060.1"/>
    <property type="molecule type" value="Genomic_DNA"/>
</dbReference>
<organism evidence="3 4">
    <name type="scientific">Mannheimia cairinae</name>
    <dbReference type="NCBI Taxonomy" id="3025936"/>
    <lineage>
        <taxon>Bacteria</taxon>
        <taxon>Pseudomonadati</taxon>
        <taxon>Pseudomonadota</taxon>
        <taxon>Gammaproteobacteria</taxon>
        <taxon>Pasteurellales</taxon>
        <taxon>Pasteurellaceae</taxon>
        <taxon>Mannheimia</taxon>
    </lineage>
</organism>
<keyword evidence="1" id="KW-1133">Transmembrane helix</keyword>
<accession>A0ABT5MLJ5</accession>
<dbReference type="EC" id="3.4.23.43" evidence="3"/>
<keyword evidence="1" id="KW-0472">Membrane</keyword>
<name>A0ABT5MLJ5_9PAST</name>
<reference evidence="3 4" key="1">
    <citation type="submission" date="2023-02" db="EMBL/GenBank/DDBJ databases">
        <title>Mannheimia cairiniae sp. nov., a novel species of Mannheimia obtained from moscovy ducks (Cairina moschata) and reclassification of Mannheimia ovis as heterotypic synonym of Mannheimia pernigra.</title>
        <authorList>
            <person name="Christensen H."/>
        </authorList>
    </citation>
    <scope>NUCLEOTIDE SEQUENCE [LARGE SCALE GENOMIC DNA]</scope>
    <source>
        <strain evidence="3 4">AT1</strain>
    </source>
</reference>
<feature type="transmembrane region" description="Helical" evidence="1">
    <location>
        <begin position="93"/>
        <end position="111"/>
    </location>
</feature>
<evidence type="ECO:0000259" key="2">
    <source>
        <dbReference type="Pfam" id="PF01478"/>
    </source>
</evidence>
<sequence length="217" mass="24897">MFVLISIALAFWFKSEIPNFAHRTNQQIYQEYHSLTASELSKSAFLAQSRLQPKQSKWANLFFLCFPAIAIFSESVGIGLIFIILCYLSVLDYCYYLTDIRYIALIFLLVLWENLNSFHNETLLLIILFCVGIGGISQFIFKKETFGSGDMLLLIALSPLFTVEKMLLFVLAASLLGIGYYLIYWLIQKQKLEKLPFIPFISVAMLIIVMLERGKIS</sequence>
<dbReference type="Pfam" id="PF01478">
    <property type="entry name" value="Peptidase_A24"/>
    <property type="match status" value="1"/>
</dbReference>
<dbReference type="InterPro" id="IPR000045">
    <property type="entry name" value="Prepilin_IV_endopep_pep"/>
</dbReference>
<feature type="transmembrane region" description="Helical" evidence="1">
    <location>
        <begin position="61"/>
        <end position="86"/>
    </location>
</feature>
<evidence type="ECO:0000313" key="3">
    <source>
        <dbReference type="EMBL" id="MDD0823060.1"/>
    </source>
</evidence>
<keyword evidence="1" id="KW-0812">Transmembrane</keyword>
<evidence type="ECO:0000256" key="1">
    <source>
        <dbReference type="SAM" id="Phobius"/>
    </source>
</evidence>